<reference evidence="2 3" key="1">
    <citation type="submission" date="2018-08" db="EMBL/GenBank/DDBJ databases">
        <title>Aphanomyces genome sequencing and annotation.</title>
        <authorList>
            <person name="Minardi D."/>
            <person name="Oidtmann B."/>
            <person name="Van Der Giezen M."/>
            <person name="Studholme D.J."/>
        </authorList>
    </citation>
    <scope>NUCLEOTIDE SEQUENCE [LARGE SCALE GENOMIC DNA]</scope>
    <source>
        <strain evidence="2 3">NJM0002</strain>
    </source>
</reference>
<dbReference type="Proteomes" id="UP000285060">
    <property type="component" value="Unassembled WGS sequence"/>
</dbReference>
<organism evidence="2 3">
    <name type="scientific">Aphanomyces invadans</name>
    <dbReference type="NCBI Taxonomy" id="157072"/>
    <lineage>
        <taxon>Eukaryota</taxon>
        <taxon>Sar</taxon>
        <taxon>Stramenopiles</taxon>
        <taxon>Oomycota</taxon>
        <taxon>Saprolegniomycetes</taxon>
        <taxon>Saprolegniales</taxon>
        <taxon>Verrucalvaceae</taxon>
        <taxon>Aphanomyces</taxon>
    </lineage>
</organism>
<dbReference type="EMBL" id="QUSY01000239">
    <property type="protein sequence ID" value="RHY31158.1"/>
    <property type="molecule type" value="Genomic_DNA"/>
</dbReference>
<protein>
    <submittedName>
        <fullName evidence="2">Uncharacterized protein</fullName>
    </submittedName>
</protein>
<gene>
    <name evidence="2" type="ORF">DYB32_003718</name>
</gene>
<feature type="region of interest" description="Disordered" evidence="1">
    <location>
        <begin position="38"/>
        <end position="60"/>
    </location>
</feature>
<evidence type="ECO:0000256" key="1">
    <source>
        <dbReference type="SAM" id="MobiDB-lite"/>
    </source>
</evidence>
<name>A0A418AZM8_9STRA</name>
<dbReference type="AlphaFoldDB" id="A0A418AZM8"/>
<accession>A0A418AZM8</accession>
<sequence length="287" mass="31582">MEVSHEAMLLYVRSIKAPEPSTAERDVDPKKGRVKKFFKSLSMRKSKKDDEDQDDTRWSDVFRSDRKRGDSFFRRLSFLQPRDSETLSTSERPSFLDRLVGDKPSPVGTNATRPSNVASDFTRPPRTSPHHPALSPMEPVKEPLVVVREEDVHVKSPNVTGEPLDIPSEGHETLAIVAESASSTETAAAESNDTNLLDAASIPSQDVNLQVAKPSVLDADPRQTQLEARIAALLHLKRVAAVKAPMPKAAPARPVPVVTRPPAYDVMDDGPSLWFDEVLAMMGAPSF</sequence>
<evidence type="ECO:0000313" key="3">
    <source>
        <dbReference type="Proteomes" id="UP000285060"/>
    </source>
</evidence>
<feature type="compositionally biased region" description="Polar residues" evidence="1">
    <location>
        <begin position="107"/>
        <end position="119"/>
    </location>
</feature>
<keyword evidence="3" id="KW-1185">Reference proteome</keyword>
<feature type="compositionally biased region" description="Basic and acidic residues" evidence="1">
    <location>
        <begin position="47"/>
        <end position="60"/>
    </location>
</feature>
<proteinExistence type="predicted"/>
<evidence type="ECO:0000313" key="2">
    <source>
        <dbReference type="EMBL" id="RHY31158.1"/>
    </source>
</evidence>
<comment type="caution">
    <text evidence="2">The sequence shown here is derived from an EMBL/GenBank/DDBJ whole genome shotgun (WGS) entry which is preliminary data.</text>
</comment>
<feature type="region of interest" description="Disordered" evidence="1">
    <location>
        <begin position="82"/>
        <end position="137"/>
    </location>
</feature>
<dbReference type="VEuPathDB" id="FungiDB:H310_07242"/>